<proteinExistence type="predicted"/>
<dbReference type="GeneTree" id="ENSGT01090000263190"/>
<reference evidence="2" key="3">
    <citation type="submission" date="2025-09" db="UniProtKB">
        <authorList>
            <consortium name="Ensembl"/>
        </authorList>
    </citation>
    <scope>IDENTIFICATION</scope>
    <source>
        <strain evidence="2">Thoroughbred</strain>
    </source>
</reference>
<organism evidence="2 3">
    <name type="scientific">Equus caballus</name>
    <name type="common">Horse</name>
    <dbReference type="NCBI Taxonomy" id="9796"/>
    <lineage>
        <taxon>Eukaryota</taxon>
        <taxon>Metazoa</taxon>
        <taxon>Chordata</taxon>
        <taxon>Craniata</taxon>
        <taxon>Vertebrata</taxon>
        <taxon>Euteleostomi</taxon>
        <taxon>Mammalia</taxon>
        <taxon>Eutheria</taxon>
        <taxon>Laurasiatheria</taxon>
        <taxon>Perissodactyla</taxon>
        <taxon>Equidae</taxon>
        <taxon>Equus</taxon>
    </lineage>
</organism>
<name>A0A9L0RLF2_HORSE</name>
<evidence type="ECO:0000313" key="2">
    <source>
        <dbReference type="Ensembl" id="ENSECAP00000063370.1"/>
    </source>
</evidence>
<evidence type="ECO:0000256" key="1">
    <source>
        <dbReference type="SAM" id="Phobius"/>
    </source>
</evidence>
<reference evidence="2 3" key="1">
    <citation type="journal article" date="2009" name="Science">
        <title>Genome sequence, comparative analysis, and population genetics of the domestic horse.</title>
        <authorList>
            <consortium name="Broad Institute Genome Sequencing Platform"/>
            <consortium name="Broad Institute Whole Genome Assembly Team"/>
            <person name="Wade C.M."/>
            <person name="Giulotto E."/>
            <person name="Sigurdsson S."/>
            <person name="Zoli M."/>
            <person name="Gnerre S."/>
            <person name="Imsland F."/>
            <person name="Lear T.L."/>
            <person name="Adelson D.L."/>
            <person name="Bailey E."/>
            <person name="Bellone R.R."/>
            <person name="Bloecker H."/>
            <person name="Distl O."/>
            <person name="Edgar R.C."/>
            <person name="Garber M."/>
            <person name="Leeb T."/>
            <person name="Mauceli E."/>
            <person name="MacLeod J.N."/>
            <person name="Penedo M.C.T."/>
            <person name="Raison J.M."/>
            <person name="Sharpe T."/>
            <person name="Vogel J."/>
            <person name="Andersson L."/>
            <person name="Antczak D.F."/>
            <person name="Biagi T."/>
            <person name="Binns M.M."/>
            <person name="Chowdhary B.P."/>
            <person name="Coleman S.J."/>
            <person name="Della Valle G."/>
            <person name="Fryc S."/>
            <person name="Guerin G."/>
            <person name="Hasegawa T."/>
            <person name="Hill E.W."/>
            <person name="Jurka J."/>
            <person name="Kiialainen A."/>
            <person name="Lindgren G."/>
            <person name="Liu J."/>
            <person name="Magnani E."/>
            <person name="Mickelson J.R."/>
            <person name="Murray J."/>
            <person name="Nergadze S.G."/>
            <person name="Onofrio R."/>
            <person name="Pedroni S."/>
            <person name="Piras M.F."/>
            <person name="Raudsepp T."/>
            <person name="Rocchi M."/>
            <person name="Roeed K.H."/>
            <person name="Ryder O.A."/>
            <person name="Searle S."/>
            <person name="Skow L."/>
            <person name="Swinburne J.E."/>
            <person name="Syvaenen A.C."/>
            <person name="Tozaki T."/>
            <person name="Valberg S.J."/>
            <person name="Vaudin M."/>
            <person name="White J.R."/>
            <person name="Zody M.C."/>
            <person name="Lander E.S."/>
            <person name="Lindblad-Toh K."/>
        </authorList>
    </citation>
    <scope>NUCLEOTIDE SEQUENCE [LARGE SCALE GENOMIC DNA]</scope>
    <source>
        <strain evidence="2 3">Thoroughbred</strain>
    </source>
</reference>
<reference evidence="2" key="2">
    <citation type="submission" date="2025-08" db="UniProtKB">
        <authorList>
            <consortium name="Ensembl"/>
        </authorList>
    </citation>
    <scope>IDENTIFICATION</scope>
    <source>
        <strain evidence="2">Thoroughbred</strain>
    </source>
</reference>
<protein>
    <submittedName>
        <fullName evidence="2">Uncharacterized protein</fullName>
    </submittedName>
</protein>
<feature type="transmembrane region" description="Helical" evidence="1">
    <location>
        <begin position="39"/>
        <end position="60"/>
    </location>
</feature>
<evidence type="ECO:0000313" key="3">
    <source>
        <dbReference type="Proteomes" id="UP000002281"/>
    </source>
</evidence>
<feature type="transmembrane region" description="Helical" evidence="1">
    <location>
        <begin position="6"/>
        <end position="27"/>
    </location>
</feature>
<keyword evidence="1" id="KW-1133">Transmembrane helix</keyword>
<keyword evidence="1" id="KW-0812">Transmembrane</keyword>
<dbReference type="AlphaFoldDB" id="A0A9L0RLF2"/>
<keyword evidence="1" id="KW-0472">Membrane</keyword>
<accession>A0A9L0RLF2</accession>
<dbReference type="Ensembl" id="ENSECAT00000123703.1">
    <property type="protein sequence ID" value="ENSECAP00000063370.1"/>
    <property type="gene ID" value="ENSECAG00000058423.1"/>
</dbReference>
<sequence>MLILYPVTWLYSFIVSKSFLVDSLGFSRYKIMLSVKSDSFTSSFPMWIPFISFPCLIALARTSNTVLNKSGDSGHPCLVPVLRGIPFSFSPLRMIFSVGCSYMAFIMLRYFPSIPILFRVFIINECCILSNAFSVSIEMIM</sequence>
<keyword evidence="3" id="KW-1185">Reference proteome</keyword>
<dbReference type="Proteomes" id="UP000002281">
    <property type="component" value="Chromosome 28"/>
</dbReference>